<dbReference type="AlphaFoldDB" id="A0AAV1W5T8"/>
<evidence type="ECO:0000313" key="1">
    <source>
        <dbReference type="EMBL" id="CAL0304705.1"/>
    </source>
</evidence>
<gene>
    <name evidence="1" type="ORF">LLUT_LOCUS5765</name>
</gene>
<accession>A0AAV1W5T8</accession>
<protein>
    <submittedName>
        <fullName evidence="1">Uncharacterized protein</fullName>
    </submittedName>
</protein>
<dbReference type="EMBL" id="CAXHTB010000004">
    <property type="protein sequence ID" value="CAL0304705.1"/>
    <property type="molecule type" value="Genomic_DNA"/>
</dbReference>
<reference evidence="1 2" key="1">
    <citation type="submission" date="2024-03" db="EMBL/GenBank/DDBJ databases">
        <authorList>
            <person name="Martinez-Hernandez J."/>
        </authorList>
    </citation>
    <scope>NUCLEOTIDE SEQUENCE [LARGE SCALE GENOMIC DNA]</scope>
</reference>
<evidence type="ECO:0000313" key="2">
    <source>
        <dbReference type="Proteomes" id="UP001497480"/>
    </source>
</evidence>
<organism evidence="1 2">
    <name type="scientific">Lupinus luteus</name>
    <name type="common">European yellow lupine</name>
    <dbReference type="NCBI Taxonomy" id="3873"/>
    <lineage>
        <taxon>Eukaryota</taxon>
        <taxon>Viridiplantae</taxon>
        <taxon>Streptophyta</taxon>
        <taxon>Embryophyta</taxon>
        <taxon>Tracheophyta</taxon>
        <taxon>Spermatophyta</taxon>
        <taxon>Magnoliopsida</taxon>
        <taxon>eudicotyledons</taxon>
        <taxon>Gunneridae</taxon>
        <taxon>Pentapetalae</taxon>
        <taxon>rosids</taxon>
        <taxon>fabids</taxon>
        <taxon>Fabales</taxon>
        <taxon>Fabaceae</taxon>
        <taxon>Papilionoideae</taxon>
        <taxon>50 kb inversion clade</taxon>
        <taxon>genistoids sensu lato</taxon>
        <taxon>core genistoids</taxon>
        <taxon>Genisteae</taxon>
        <taxon>Lupinus</taxon>
    </lineage>
</organism>
<sequence>MVNLRKGAMCKCGSVGSEEDASSVKFLDWVLESSDKEVGVEEIFKEGRGTVEG</sequence>
<dbReference type="Proteomes" id="UP001497480">
    <property type="component" value="Unassembled WGS sequence"/>
</dbReference>
<proteinExistence type="predicted"/>
<keyword evidence="2" id="KW-1185">Reference proteome</keyword>
<name>A0AAV1W5T8_LUPLU</name>
<comment type="caution">
    <text evidence="1">The sequence shown here is derived from an EMBL/GenBank/DDBJ whole genome shotgun (WGS) entry which is preliminary data.</text>
</comment>